<evidence type="ECO:0000256" key="2">
    <source>
        <dbReference type="ARBA" id="ARBA00005179"/>
    </source>
</evidence>
<keyword evidence="4 9" id="KW-0349">Heme</keyword>
<evidence type="ECO:0000313" key="13">
    <source>
        <dbReference type="Proteomes" id="UP000287166"/>
    </source>
</evidence>
<dbReference type="PROSITE" id="PS00086">
    <property type="entry name" value="CYTOCHROME_P450"/>
    <property type="match status" value="1"/>
</dbReference>
<evidence type="ECO:0000256" key="5">
    <source>
        <dbReference type="ARBA" id="ARBA00022723"/>
    </source>
</evidence>
<dbReference type="InterPro" id="IPR036396">
    <property type="entry name" value="Cyt_P450_sf"/>
</dbReference>
<name>A0A401G4Z3_9APHY</name>
<dbReference type="PANTHER" id="PTHR24305">
    <property type="entry name" value="CYTOCHROME P450"/>
    <property type="match status" value="1"/>
</dbReference>
<gene>
    <name evidence="12" type="ORF">SCP_0100660</name>
</gene>
<comment type="similarity">
    <text evidence="3 10">Belongs to the cytochrome P450 family.</text>
</comment>
<keyword evidence="11" id="KW-1133">Transmembrane helix</keyword>
<evidence type="ECO:0000256" key="9">
    <source>
        <dbReference type="PIRSR" id="PIRSR602401-1"/>
    </source>
</evidence>
<dbReference type="GO" id="GO:0005506">
    <property type="term" value="F:iron ion binding"/>
    <property type="evidence" value="ECO:0007669"/>
    <property type="project" value="InterPro"/>
</dbReference>
<evidence type="ECO:0000256" key="3">
    <source>
        <dbReference type="ARBA" id="ARBA00010617"/>
    </source>
</evidence>
<dbReference type="AlphaFoldDB" id="A0A401G4Z3"/>
<evidence type="ECO:0000256" key="1">
    <source>
        <dbReference type="ARBA" id="ARBA00001971"/>
    </source>
</evidence>
<dbReference type="PANTHER" id="PTHR24305:SF166">
    <property type="entry name" value="CYTOCHROME P450 12A4, MITOCHONDRIAL-RELATED"/>
    <property type="match status" value="1"/>
</dbReference>
<evidence type="ECO:0000256" key="10">
    <source>
        <dbReference type="RuleBase" id="RU000461"/>
    </source>
</evidence>
<dbReference type="OrthoDB" id="1470350at2759"/>
<evidence type="ECO:0000256" key="7">
    <source>
        <dbReference type="ARBA" id="ARBA00023004"/>
    </source>
</evidence>
<evidence type="ECO:0000256" key="8">
    <source>
        <dbReference type="ARBA" id="ARBA00023033"/>
    </source>
</evidence>
<dbReference type="Proteomes" id="UP000287166">
    <property type="component" value="Unassembled WGS sequence"/>
</dbReference>
<dbReference type="PRINTS" id="PR00463">
    <property type="entry name" value="EP450I"/>
</dbReference>
<dbReference type="InterPro" id="IPR050121">
    <property type="entry name" value="Cytochrome_P450_monoxygenase"/>
</dbReference>
<dbReference type="SUPFAM" id="SSF48264">
    <property type="entry name" value="Cytochrome P450"/>
    <property type="match status" value="1"/>
</dbReference>
<dbReference type="InterPro" id="IPR017972">
    <property type="entry name" value="Cyt_P450_CS"/>
</dbReference>
<evidence type="ECO:0000256" key="11">
    <source>
        <dbReference type="SAM" id="Phobius"/>
    </source>
</evidence>
<keyword evidence="5 9" id="KW-0479">Metal-binding</keyword>
<dbReference type="InterPro" id="IPR002401">
    <property type="entry name" value="Cyt_P450_E_grp-I"/>
</dbReference>
<comment type="cofactor">
    <cofactor evidence="1 9">
        <name>heme</name>
        <dbReference type="ChEBI" id="CHEBI:30413"/>
    </cofactor>
</comment>
<sequence>MSNTLILYGAISAALIAFAVYRFTTHRSLKYIRGPPSSSFIFGNSVISSHQQEVGDLEFQYVKEYGTVWRQAGCWGRDSLVVADPKAIQHITYKAGYNYPKSLISRYISRQVAGDGILIADSQDHPRHRKIMNPAFTAGQLRTFMPLFRRLSTKFTQKWKDVLRSATTETEQVLNVHAWLARLTLDIIGEAAFDYQCGALDDEESEVMDAYKNMFADSLLYPTKPTILFRSIWKYIPEHLLRLINYIPTREYSRFRRSLTTINWFAKQVIDEKTEACLAGKAENKKDIMSILVKANASEDSRTRLKESEMPAQMATFLLAGHETTSSTLTWLLWELAKNMDYQRKMRDEITAVRARMTARGDSDFSIVDLDSMTYVLAAMKETLRYHPIVYSLVREAARDDVIPLSMPITSVDGEVISHIPVSKGQEVAFSIAVYNRLPEVWGADADKWNPDRFLEIDQSKQTTVGVWSNLMSFSAGVRGCIGWRFSILEMQTILVELLENFKFSIPSYKPDIQRIPSGLMAPMVRDKMHLGTQMPLRVVVLHPEDE</sequence>
<dbReference type="STRING" id="139825.A0A401G4Z3"/>
<dbReference type="Pfam" id="PF00067">
    <property type="entry name" value="p450"/>
    <property type="match status" value="1"/>
</dbReference>
<dbReference type="InParanoid" id="A0A401G4Z3"/>
<dbReference type="RefSeq" id="XP_027608107.1">
    <property type="nucleotide sequence ID" value="XM_027752306.1"/>
</dbReference>
<organism evidence="12 13">
    <name type="scientific">Sparassis crispa</name>
    <dbReference type="NCBI Taxonomy" id="139825"/>
    <lineage>
        <taxon>Eukaryota</taxon>
        <taxon>Fungi</taxon>
        <taxon>Dikarya</taxon>
        <taxon>Basidiomycota</taxon>
        <taxon>Agaricomycotina</taxon>
        <taxon>Agaricomycetes</taxon>
        <taxon>Polyporales</taxon>
        <taxon>Sparassidaceae</taxon>
        <taxon>Sparassis</taxon>
    </lineage>
</organism>
<keyword evidence="6 10" id="KW-0560">Oxidoreductase</keyword>
<evidence type="ECO:0000313" key="12">
    <source>
        <dbReference type="EMBL" id="GBE77194.1"/>
    </source>
</evidence>
<dbReference type="InterPro" id="IPR001128">
    <property type="entry name" value="Cyt_P450"/>
</dbReference>
<proteinExistence type="inferred from homology"/>
<evidence type="ECO:0000256" key="6">
    <source>
        <dbReference type="ARBA" id="ARBA00023002"/>
    </source>
</evidence>
<reference evidence="12 13" key="1">
    <citation type="journal article" date="2018" name="Sci. Rep.">
        <title>Genome sequence of the cauliflower mushroom Sparassis crispa (Hanabiratake) and its association with beneficial usage.</title>
        <authorList>
            <person name="Kiyama R."/>
            <person name="Furutani Y."/>
            <person name="Kawaguchi K."/>
            <person name="Nakanishi T."/>
        </authorList>
    </citation>
    <scope>NUCLEOTIDE SEQUENCE [LARGE SCALE GENOMIC DNA]</scope>
</reference>
<accession>A0A401G4Z3</accession>
<comment type="caution">
    <text evidence="12">The sequence shown here is derived from an EMBL/GenBank/DDBJ whole genome shotgun (WGS) entry which is preliminary data.</text>
</comment>
<dbReference type="GO" id="GO:0016705">
    <property type="term" value="F:oxidoreductase activity, acting on paired donors, with incorporation or reduction of molecular oxygen"/>
    <property type="evidence" value="ECO:0007669"/>
    <property type="project" value="InterPro"/>
</dbReference>
<protein>
    <submittedName>
        <fullName evidence="12">PAH-inducible cytochrome P450 monooxygenase PC-PAH 1</fullName>
    </submittedName>
</protein>
<dbReference type="EMBL" id="BFAD01000001">
    <property type="protein sequence ID" value="GBE77194.1"/>
    <property type="molecule type" value="Genomic_DNA"/>
</dbReference>
<dbReference type="PRINTS" id="PR00385">
    <property type="entry name" value="P450"/>
</dbReference>
<comment type="pathway">
    <text evidence="2">Secondary metabolite biosynthesis.</text>
</comment>
<dbReference type="Gene3D" id="1.10.630.10">
    <property type="entry name" value="Cytochrome P450"/>
    <property type="match status" value="1"/>
</dbReference>
<feature type="binding site" description="axial binding residue" evidence="9">
    <location>
        <position position="481"/>
    </location>
    <ligand>
        <name>heme</name>
        <dbReference type="ChEBI" id="CHEBI:30413"/>
    </ligand>
    <ligandPart>
        <name>Fe</name>
        <dbReference type="ChEBI" id="CHEBI:18248"/>
    </ligandPart>
</feature>
<keyword evidence="7 9" id="KW-0408">Iron</keyword>
<keyword evidence="11" id="KW-0472">Membrane</keyword>
<dbReference type="GO" id="GO:0020037">
    <property type="term" value="F:heme binding"/>
    <property type="evidence" value="ECO:0007669"/>
    <property type="project" value="InterPro"/>
</dbReference>
<feature type="transmembrane region" description="Helical" evidence="11">
    <location>
        <begin position="6"/>
        <end position="24"/>
    </location>
</feature>
<keyword evidence="8 10" id="KW-0503">Monooxygenase</keyword>
<dbReference type="CDD" id="cd11069">
    <property type="entry name" value="CYP_FUM15-like"/>
    <property type="match status" value="1"/>
</dbReference>
<keyword evidence="13" id="KW-1185">Reference proteome</keyword>
<dbReference type="GeneID" id="38774111"/>
<keyword evidence="11" id="KW-0812">Transmembrane</keyword>
<evidence type="ECO:0000256" key="4">
    <source>
        <dbReference type="ARBA" id="ARBA00022617"/>
    </source>
</evidence>
<dbReference type="GO" id="GO:0004497">
    <property type="term" value="F:monooxygenase activity"/>
    <property type="evidence" value="ECO:0007669"/>
    <property type="project" value="UniProtKB-KW"/>
</dbReference>